<comment type="cofactor">
    <cofactor evidence="1">
        <name>pyridoxal 5'-phosphate</name>
        <dbReference type="ChEBI" id="CHEBI:597326"/>
    </cofactor>
</comment>
<reference evidence="4 5" key="1">
    <citation type="submission" date="2020-01" db="EMBL/GenBank/DDBJ databases">
        <title>Insect and environment-associated Actinomycetes.</title>
        <authorList>
            <person name="Currrie C."/>
            <person name="Chevrette M."/>
            <person name="Carlson C."/>
            <person name="Stubbendieck R."/>
            <person name="Wendt-Pienkowski E."/>
        </authorList>
    </citation>
    <scope>NUCLEOTIDE SEQUENCE [LARGE SCALE GENOMIC DNA]</scope>
    <source>
        <strain evidence="4 5">SID8386</strain>
    </source>
</reference>
<comment type="caution">
    <text evidence="4">The sequence shown here is derived from an EMBL/GenBank/DDBJ whole genome shotgun (WGS) entry which is preliminary data.</text>
</comment>
<keyword evidence="2" id="KW-0663">Pyridoxal phosphate</keyword>
<evidence type="ECO:0000313" key="5">
    <source>
        <dbReference type="Proteomes" id="UP000470404"/>
    </source>
</evidence>
<organism evidence="4 5">
    <name type="scientific">Amycolatopsis rubida</name>
    <dbReference type="NCBI Taxonomy" id="112413"/>
    <lineage>
        <taxon>Bacteria</taxon>
        <taxon>Bacillati</taxon>
        <taxon>Actinomycetota</taxon>
        <taxon>Actinomycetes</taxon>
        <taxon>Pseudonocardiales</taxon>
        <taxon>Pseudonocardiaceae</taxon>
        <taxon>Amycolatopsis</taxon>
    </lineage>
</organism>
<dbReference type="SUPFAM" id="SSF53686">
    <property type="entry name" value="Tryptophan synthase beta subunit-like PLP-dependent enzymes"/>
    <property type="match status" value="1"/>
</dbReference>
<protein>
    <submittedName>
        <fullName evidence="4">Pyridoxal-phosphate dependent enzyme</fullName>
    </submittedName>
</protein>
<name>A0ABX0BK87_9PSEU</name>
<dbReference type="RefSeq" id="WP_093576286.1">
    <property type="nucleotide sequence ID" value="NZ_FOWC01000014.1"/>
</dbReference>
<dbReference type="Gene3D" id="3.40.50.1100">
    <property type="match status" value="1"/>
</dbReference>
<feature type="domain" description="Tryptophan synthase beta chain-like PALP" evidence="3">
    <location>
        <begin position="7"/>
        <end position="89"/>
    </location>
</feature>
<proteinExistence type="predicted"/>
<dbReference type="InterPro" id="IPR036052">
    <property type="entry name" value="TrpB-like_PALP_sf"/>
</dbReference>
<evidence type="ECO:0000259" key="3">
    <source>
        <dbReference type="Pfam" id="PF00291"/>
    </source>
</evidence>
<dbReference type="Pfam" id="PF00291">
    <property type="entry name" value="PALP"/>
    <property type="match status" value="1"/>
</dbReference>
<gene>
    <name evidence="4" type="ORF">G3I59_09235</name>
</gene>
<dbReference type="Proteomes" id="UP000470404">
    <property type="component" value="Unassembled WGS sequence"/>
</dbReference>
<accession>A0ABX0BK87</accession>
<keyword evidence="5" id="KW-1185">Reference proteome</keyword>
<sequence>MVGLTPTSWRKRRVVSTDSTGTIANGVVGRHPIPAALAGLLQVADDAVLVQEASIVTGMRMLHEHAGLIVEPSAALGVAAIIENPGGLRRPWPATGCSRSG</sequence>
<dbReference type="InterPro" id="IPR001926">
    <property type="entry name" value="TrpB-like_PALP"/>
</dbReference>
<evidence type="ECO:0000256" key="1">
    <source>
        <dbReference type="ARBA" id="ARBA00001933"/>
    </source>
</evidence>
<evidence type="ECO:0000313" key="4">
    <source>
        <dbReference type="EMBL" id="NEC55770.1"/>
    </source>
</evidence>
<evidence type="ECO:0000256" key="2">
    <source>
        <dbReference type="ARBA" id="ARBA00022898"/>
    </source>
</evidence>
<dbReference type="EMBL" id="JAAGNC010000061">
    <property type="protein sequence ID" value="NEC55770.1"/>
    <property type="molecule type" value="Genomic_DNA"/>
</dbReference>